<dbReference type="InterPro" id="IPR010359">
    <property type="entry name" value="IrrE_HExxH"/>
</dbReference>
<evidence type="ECO:0000256" key="1">
    <source>
        <dbReference type="ARBA" id="ARBA00007227"/>
    </source>
</evidence>
<dbReference type="PROSITE" id="PS50943">
    <property type="entry name" value="HTH_CROC1"/>
    <property type="match status" value="1"/>
</dbReference>
<dbReference type="PANTHER" id="PTHR43236">
    <property type="entry name" value="ANTITOXIN HIGA1"/>
    <property type="match status" value="1"/>
</dbReference>
<organism evidence="3 4">
    <name type="scientific">Litchfieldella qijiaojingensis</name>
    <dbReference type="NCBI Taxonomy" id="980347"/>
    <lineage>
        <taxon>Bacteria</taxon>
        <taxon>Pseudomonadati</taxon>
        <taxon>Pseudomonadota</taxon>
        <taxon>Gammaproteobacteria</taxon>
        <taxon>Oceanospirillales</taxon>
        <taxon>Halomonadaceae</taxon>
        <taxon>Litchfieldella</taxon>
    </lineage>
</organism>
<comment type="similarity">
    <text evidence="1">Belongs to the short-chain fatty acyl-CoA assimilation regulator (ScfR) family.</text>
</comment>
<evidence type="ECO:0000313" key="4">
    <source>
        <dbReference type="Proteomes" id="UP000653056"/>
    </source>
</evidence>
<dbReference type="GO" id="GO:0003677">
    <property type="term" value="F:DNA binding"/>
    <property type="evidence" value="ECO:0007669"/>
    <property type="project" value="UniProtKB-KW"/>
</dbReference>
<dbReference type="SMART" id="SM00530">
    <property type="entry name" value="HTH_XRE"/>
    <property type="match status" value="1"/>
</dbReference>
<evidence type="ECO:0000259" key="2">
    <source>
        <dbReference type="PROSITE" id="PS50943"/>
    </source>
</evidence>
<dbReference type="Pfam" id="PF06114">
    <property type="entry name" value="Peptidase_M78"/>
    <property type="match status" value="1"/>
</dbReference>
<dbReference type="Gene3D" id="1.10.260.40">
    <property type="entry name" value="lambda repressor-like DNA-binding domains"/>
    <property type="match status" value="1"/>
</dbReference>
<name>A0ABQ2YR19_9GAMM</name>
<reference evidence="4" key="1">
    <citation type="journal article" date="2019" name="Int. J. Syst. Evol. Microbiol.">
        <title>The Global Catalogue of Microorganisms (GCM) 10K type strain sequencing project: providing services to taxonomists for standard genome sequencing and annotation.</title>
        <authorList>
            <consortium name="The Broad Institute Genomics Platform"/>
            <consortium name="The Broad Institute Genome Sequencing Center for Infectious Disease"/>
            <person name="Wu L."/>
            <person name="Ma J."/>
        </authorList>
    </citation>
    <scope>NUCLEOTIDE SEQUENCE [LARGE SCALE GENOMIC DNA]</scope>
    <source>
        <strain evidence="4">KCTC 22228</strain>
    </source>
</reference>
<accession>A0ABQ2YR19</accession>
<dbReference type="Gene3D" id="1.10.10.2910">
    <property type="match status" value="1"/>
</dbReference>
<keyword evidence="4" id="KW-1185">Reference proteome</keyword>
<dbReference type="InterPro" id="IPR010982">
    <property type="entry name" value="Lambda_DNA-bd_dom_sf"/>
</dbReference>
<dbReference type="InterPro" id="IPR001387">
    <property type="entry name" value="Cro/C1-type_HTH"/>
</dbReference>
<evidence type="ECO:0000313" key="3">
    <source>
        <dbReference type="EMBL" id="GGX90121.1"/>
    </source>
</evidence>
<dbReference type="RefSeq" id="WP_189468146.1">
    <property type="nucleotide sequence ID" value="NZ_BMXS01000006.1"/>
</dbReference>
<comment type="caution">
    <text evidence="3">The sequence shown here is derived from an EMBL/GenBank/DDBJ whole genome shotgun (WGS) entry which is preliminary data.</text>
</comment>
<gene>
    <name evidence="3" type="ORF">GCM10007160_17020</name>
</gene>
<dbReference type="InterPro" id="IPR052345">
    <property type="entry name" value="Rad_response_metalloprotease"/>
</dbReference>
<dbReference type="CDD" id="cd00093">
    <property type="entry name" value="HTH_XRE"/>
    <property type="match status" value="1"/>
</dbReference>
<dbReference type="EMBL" id="BMXS01000006">
    <property type="protein sequence ID" value="GGX90121.1"/>
    <property type="molecule type" value="Genomic_DNA"/>
</dbReference>
<protein>
    <submittedName>
        <fullName evidence="3">DNA-binding protein</fullName>
    </submittedName>
</protein>
<dbReference type="SUPFAM" id="SSF47413">
    <property type="entry name" value="lambda repressor-like DNA-binding domains"/>
    <property type="match status" value="1"/>
</dbReference>
<keyword evidence="3" id="KW-0238">DNA-binding</keyword>
<dbReference type="PANTHER" id="PTHR43236:SF2">
    <property type="entry name" value="BLL0069 PROTEIN"/>
    <property type="match status" value="1"/>
</dbReference>
<dbReference type="Proteomes" id="UP000653056">
    <property type="component" value="Unassembled WGS sequence"/>
</dbReference>
<sequence length="390" mass="43661">MSKVNPDILKWARESAGLSLEQAARKLSLKSTRMSGAEVLAAYEAGEKEPTHKKLLDMAKHYHRPFITFFLPEPPKSASMGEDFRRLPDTQFDENEGGAKALVRDIYIRQSLVKDALIDTEEDEVIDFVGMGNTVPAIDDACRKVKDYFNFDIGMYRSKSNAHQAFNYLREHVENRGLYVLLIGDLGSHHSSISTDVFRGFALSDPIAPFVVINHNDSKAAWSFTLLHEIIHVWLGKTGISAQSNEHQVERYCNDVASHILVSYGEVGDIYKLSQGAGDEFVSTIQREANKLNVSASLIAYRFYRDGFIAKSVWKNISAELRDLWKQSKRHKKGESSESSGNFYNTRRHRVGGALINLVRRSLHDGVLTETKAGRVLGVSPGNVAEMVGL</sequence>
<proteinExistence type="inferred from homology"/>
<feature type="domain" description="HTH cro/C1-type" evidence="2">
    <location>
        <begin position="9"/>
        <end position="69"/>
    </location>
</feature>